<proteinExistence type="predicted"/>
<evidence type="ECO:0000313" key="2">
    <source>
        <dbReference type="Proteomes" id="UP000828390"/>
    </source>
</evidence>
<gene>
    <name evidence="1" type="ORF">DPMN_133878</name>
</gene>
<dbReference type="AlphaFoldDB" id="A0A9D4FXX2"/>
<sequence>MRSQPSRPVTRIPVLCEREIPPVDFCINTMQPLLTLGGNHMVTAMKDLLIEEAGNPDYECLRQVDVEVYVGLTPREAMFVASWHNIQCSQKPMNFQDKVRMARKIYESRSTCSSNWKGEVMVALGSLDKKACI</sequence>
<reference evidence="1" key="2">
    <citation type="submission" date="2020-11" db="EMBL/GenBank/DDBJ databases">
        <authorList>
            <person name="McCartney M.A."/>
            <person name="Auch B."/>
            <person name="Kono T."/>
            <person name="Mallez S."/>
            <person name="Becker A."/>
            <person name="Gohl D.M."/>
            <person name="Silverstein K.A.T."/>
            <person name="Koren S."/>
            <person name="Bechman K.B."/>
            <person name="Herman A."/>
            <person name="Abrahante J.E."/>
            <person name="Garbe J."/>
        </authorList>
    </citation>
    <scope>NUCLEOTIDE SEQUENCE</scope>
    <source>
        <strain evidence="1">Duluth1</strain>
        <tissue evidence="1">Whole animal</tissue>
    </source>
</reference>
<organism evidence="1 2">
    <name type="scientific">Dreissena polymorpha</name>
    <name type="common">Zebra mussel</name>
    <name type="synonym">Mytilus polymorpha</name>
    <dbReference type="NCBI Taxonomy" id="45954"/>
    <lineage>
        <taxon>Eukaryota</taxon>
        <taxon>Metazoa</taxon>
        <taxon>Spiralia</taxon>
        <taxon>Lophotrochozoa</taxon>
        <taxon>Mollusca</taxon>
        <taxon>Bivalvia</taxon>
        <taxon>Autobranchia</taxon>
        <taxon>Heteroconchia</taxon>
        <taxon>Euheterodonta</taxon>
        <taxon>Imparidentia</taxon>
        <taxon>Neoheterodontei</taxon>
        <taxon>Myida</taxon>
        <taxon>Dreissenoidea</taxon>
        <taxon>Dreissenidae</taxon>
        <taxon>Dreissena</taxon>
    </lineage>
</organism>
<dbReference type="OrthoDB" id="6159933at2759"/>
<dbReference type="Proteomes" id="UP000828390">
    <property type="component" value="Unassembled WGS sequence"/>
</dbReference>
<name>A0A9D4FXX2_DREPO</name>
<reference evidence="1" key="1">
    <citation type="journal article" date="2019" name="bioRxiv">
        <title>The Genome of the Zebra Mussel, Dreissena polymorpha: A Resource for Invasive Species Research.</title>
        <authorList>
            <person name="McCartney M.A."/>
            <person name="Auch B."/>
            <person name="Kono T."/>
            <person name="Mallez S."/>
            <person name="Zhang Y."/>
            <person name="Obille A."/>
            <person name="Becker A."/>
            <person name="Abrahante J.E."/>
            <person name="Garbe J."/>
            <person name="Badalamenti J.P."/>
            <person name="Herman A."/>
            <person name="Mangelson H."/>
            <person name="Liachko I."/>
            <person name="Sullivan S."/>
            <person name="Sone E.D."/>
            <person name="Koren S."/>
            <person name="Silverstein K.A.T."/>
            <person name="Beckman K.B."/>
            <person name="Gohl D.M."/>
        </authorList>
    </citation>
    <scope>NUCLEOTIDE SEQUENCE</scope>
    <source>
        <strain evidence="1">Duluth1</strain>
        <tissue evidence="1">Whole animal</tissue>
    </source>
</reference>
<dbReference type="EMBL" id="JAIWYP010000006">
    <property type="protein sequence ID" value="KAH3805574.1"/>
    <property type="molecule type" value="Genomic_DNA"/>
</dbReference>
<keyword evidence="2" id="KW-1185">Reference proteome</keyword>
<evidence type="ECO:0000313" key="1">
    <source>
        <dbReference type="EMBL" id="KAH3805574.1"/>
    </source>
</evidence>
<accession>A0A9D4FXX2</accession>
<protein>
    <submittedName>
        <fullName evidence="1">Uncharacterized protein</fullName>
    </submittedName>
</protein>
<comment type="caution">
    <text evidence="1">The sequence shown here is derived from an EMBL/GenBank/DDBJ whole genome shotgun (WGS) entry which is preliminary data.</text>
</comment>